<dbReference type="PANTHER" id="PTHR43775:SF29">
    <property type="entry name" value="ASPERFURANONE POLYKETIDE SYNTHASE AFOG-RELATED"/>
    <property type="match status" value="1"/>
</dbReference>
<protein>
    <recommendedName>
        <fullName evidence="1">Ketoreductase (KR) domain-containing protein</fullName>
    </recommendedName>
</protein>
<dbReference type="PANTHER" id="PTHR43775">
    <property type="entry name" value="FATTY ACID SYNTHASE"/>
    <property type="match status" value="1"/>
</dbReference>
<sequence length="111" mass="11921">RISKTLMNHQPSYRLSSDATYLIAGGLGGLGRSAARWMADMGARHLILLSRSGPKSEAAQELLKQLEAMGVRVKAPRCDVTSQDALSAALAECRDLPPIRGCIQGTMVLQD</sequence>
<dbReference type="InterPro" id="IPR036291">
    <property type="entry name" value="NAD(P)-bd_dom_sf"/>
</dbReference>
<proteinExistence type="predicted"/>
<reference evidence="2 3" key="1">
    <citation type="submission" date="2015-04" db="EMBL/GenBank/DDBJ databases">
        <authorList>
            <person name="Heijne W.H."/>
            <person name="Fedorova N.D."/>
            <person name="Nierman W.C."/>
            <person name="Vollebregt A.W."/>
            <person name="Zhao Z."/>
            <person name="Wu L."/>
            <person name="Kumar M."/>
            <person name="Stam H."/>
            <person name="van den Berg M.A."/>
            <person name="Pel H.J."/>
        </authorList>
    </citation>
    <scope>NUCLEOTIDE SEQUENCE [LARGE SCALE GENOMIC DNA]</scope>
    <source>
        <strain evidence="2 3">CBS 393.64</strain>
    </source>
</reference>
<dbReference type="STRING" id="1408163.A0A0F4YH47"/>
<dbReference type="Gene3D" id="3.40.50.720">
    <property type="entry name" value="NAD(P)-binding Rossmann-like Domain"/>
    <property type="match status" value="1"/>
</dbReference>
<dbReference type="EMBL" id="LASV01000655">
    <property type="protein sequence ID" value="KKA17425.1"/>
    <property type="molecule type" value="Genomic_DNA"/>
</dbReference>
<dbReference type="GO" id="GO:0044550">
    <property type="term" value="P:secondary metabolite biosynthetic process"/>
    <property type="evidence" value="ECO:0007669"/>
    <property type="project" value="TreeGrafter"/>
</dbReference>
<organism evidence="2 3">
    <name type="scientific">Rasamsonia emersonii (strain ATCC 16479 / CBS 393.64 / IMI 116815)</name>
    <dbReference type="NCBI Taxonomy" id="1408163"/>
    <lineage>
        <taxon>Eukaryota</taxon>
        <taxon>Fungi</taxon>
        <taxon>Dikarya</taxon>
        <taxon>Ascomycota</taxon>
        <taxon>Pezizomycotina</taxon>
        <taxon>Eurotiomycetes</taxon>
        <taxon>Eurotiomycetidae</taxon>
        <taxon>Eurotiales</taxon>
        <taxon>Trichocomaceae</taxon>
        <taxon>Rasamsonia</taxon>
    </lineage>
</organism>
<evidence type="ECO:0000259" key="1">
    <source>
        <dbReference type="Pfam" id="PF08659"/>
    </source>
</evidence>
<accession>A0A0F4YH47</accession>
<dbReference type="RefSeq" id="XP_013324037.1">
    <property type="nucleotide sequence ID" value="XM_013468583.1"/>
</dbReference>
<comment type="caution">
    <text evidence="2">The sequence shown here is derived from an EMBL/GenBank/DDBJ whole genome shotgun (WGS) entry which is preliminary data.</text>
</comment>
<dbReference type="AlphaFoldDB" id="A0A0F4YH47"/>
<feature type="non-terminal residue" evidence="2">
    <location>
        <position position="111"/>
    </location>
</feature>
<dbReference type="Pfam" id="PF08659">
    <property type="entry name" value="KR"/>
    <property type="match status" value="1"/>
</dbReference>
<dbReference type="Proteomes" id="UP000053958">
    <property type="component" value="Unassembled WGS sequence"/>
</dbReference>
<evidence type="ECO:0000313" key="3">
    <source>
        <dbReference type="Proteomes" id="UP000053958"/>
    </source>
</evidence>
<dbReference type="GO" id="GO:0004312">
    <property type="term" value="F:fatty acid synthase activity"/>
    <property type="evidence" value="ECO:0007669"/>
    <property type="project" value="TreeGrafter"/>
</dbReference>
<dbReference type="InterPro" id="IPR050091">
    <property type="entry name" value="PKS_NRPS_Biosynth_Enz"/>
</dbReference>
<gene>
    <name evidence="2" type="ORF">T310_8709</name>
</gene>
<keyword evidence="3" id="KW-1185">Reference proteome</keyword>
<evidence type="ECO:0000313" key="2">
    <source>
        <dbReference type="EMBL" id="KKA17425.1"/>
    </source>
</evidence>
<feature type="non-terminal residue" evidence="2">
    <location>
        <position position="1"/>
    </location>
</feature>
<dbReference type="GO" id="GO:0006633">
    <property type="term" value="P:fatty acid biosynthetic process"/>
    <property type="evidence" value="ECO:0007669"/>
    <property type="project" value="TreeGrafter"/>
</dbReference>
<dbReference type="OrthoDB" id="329835at2759"/>
<dbReference type="InterPro" id="IPR013968">
    <property type="entry name" value="PKS_KR"/>
</dbReference>
<name>A0A0F4YH47_RASE3</name>
<dbReference type="SUPFAM" id="SSF51735">
    <property type="entry name" value="NAD(P)-binding Rossmann-fold domains"/>
    <property type="match status" value="1"/>
</dbReference>
<dbReference type="GeneID" id="25320899"/>
<feature type="domain" description="Ketoreductase (KR)" evidence="1">
    <location>
        <begin position="19"/>
        <end position="111"/>
    </location>
</feature>